<accession>A0A852UPS2</accession>
<dbReference type="InterPro" id="IPR010982">
    <property type="entry name" value="Lambda_DNA-bd_dom_sf"/>
</dbReference>
<dbReference type="PANTHER" id="PTHR35010">
    <property type="entry name" value="BLL4672 PROTEIN-RELATED"/>
    <property type="match status" value="1"/>
</dbReference>
<dbReference type="AlphaFoldDB" id="A0A852UPS2"/>
<sequence>MNGTNLDELGGFLRSRRARIRPQDAGLPDAGRRRRVPGLRREEVARLAGVSVDYYVRLEQGRGHNVSDAVLDAVARVLRLDATERAHLYDLARPPREAVPPAPATVRPQVRTMLDAIQAPAFLLGRCMDVLAWNALGDAVVGFSAMPPGERNMARRAFLDPEARTLYPRWTEVAAETAAHLRLDAARHPGDPRMAALVAELSAGNPEFRALWEDHTVREKAGGRKLIRHPVVGTLDVGYETLALPGDPDQLIVVYVVAPDSAEAERLAFLATAASGSKADAMV</sequence>
<dbReference type="SMART" id="SM00530">
    <property type="entry name" value="HTH_XRE"/>
    <property type="match status" value="1"/>
</dbReference>
<evidence type="ECO:0000259" key="1">
    <source>
        <dbReference type="PROSITE" id="PS50943"/>
    </source>
</evidence>
<dbReference type="EMBL" id="JACCCO010000001">
    <property type="protein sequence ID" value="NYF38000.1"/>
    <property type="molecule type" value="Genomic_DNA"/>
</dbReference>
<dbReference type="Pfam" id="PF17765">
    <property type="entry name" value="MLTR_LBD"/>
    <property type="match status" value="1"/>
</dbReference>
<proteinExistence type="predicted"/>
<keyword evidence="3" id="KW-1185">Reference proteome</keyword>
<protein>
    <submittedName>
        <fullName evidence="2">Transcriptional regulator with XRE-family HTH domain</fullName>
    </submittedName>
</protein>
<dbReference type="PROSITE" id="PS50943">
    <property type="entry name" value="HTH_CROC1"/>
    <property type="match status" value="1"/>
</dbReference>
<name>A0A852UPS2_9ACTN</name>
<dbReference type="Pfam" id="PF13560">
    <property type="entry name" value="HTH_31"/>
    <property type="match status" value="1"/>
</dbReference>
<reference evidence="2 3" key="1">
    <citation type="submission" date="2020-07" db="EMBL/GenBank/DDBJ databases">
        <title>Sequencing the genomes of 1000 actinobacteria strains.</title>
        <authorList>
            <person name="Klenk H.-P."/>
        </authorList>
    </citation>
    <scope>NUCLEOTIDE SEQUENCE [LARGE SCALE GENOMIC DNA]</scope>
    <source>
        <strain evidence="2 3">DSM 45763</strain>
    </source>
</reference>
<dbReference type="InterPro" id="IPR041413">
    <property type="entry name" value="MLTR_LBD"/>
</dbReference>
<comment type="caution">
    <text evidence="2">The sequence shown here is derived from an EMBL/GenBank/DDBJ whole genome shotgun (WGS) entry which is preliminary data.</text>
</comment>
<organism evidence="2 3">
    <name type="scientific">Streptosporangium sandarakinum</name>
    <dbReference type="NCBI Taxonomy" id="1260955"/>
    <lineage>
        <taxon>Bacteria</taxon>
        <taxon>Bacillati</taxon>
        <taxon>Actinomycetota</taxon>
        <taxon>Actinomycetes</taxon>
        <taxon>Streptosporangiales</taxon>
        <taxon>Streptosporangiaceae</taxon>
        <taxon>Streptosporangium</taxon>
    </lineage>
</organism>
<dbReference type="GO" id="GO:0003677">
    <property type="term" value="F:DNA binding"/>
    <property type="evidence" value="ECO:0007669"/>
    <property type="project" value="InterPro"/>
</dbReference>
<gene>
    <name evidence="2" type="ORF">HDA43_000159</name>
</gene>
<dbReference type="RefSeq" id="WP_179817823.1">
    <property type="nucleotide sequence ID" value="NZ_JACCCO010000001.1"/>
</dbReference>
<dbReference type="SUPFAM" id="SSF47413">
    <property type="entry name" value="lambda repressor-like DNA-binding domains"/>
    <property type="match status" value="1"/>
</dbReference>
<dbReference type="Proteomes" id="UP000576393">
    <property type="component" value="Unassembled WGS sequence"/>
</dbReference>
<dbReference type="Gene3D" id="1.10.260.40">
    <property type="entry name" value="lambda repressor-like DNA-binding domains"/>
    <property type="match status" value="1"/>
</dbReference>
<dbReference type="CDD" id="cd00093">
    <property type="entry name" value="HTH_XRE"/>
    <property type="match status" value="1"/>
</dbReference>
<dbReference type="PANTHER" id="PTHR35010:SF2">
    <property type="entry name" value="BLL4672 PROTEIN"/>
    <property type="match status" value="1"/>
</dbReference>
<evidence type="ECO:0000313" key="3">
    <source>
        <dbReference type="Proteomes" id="UP000576393"/>
    </source>
</evidence>
<feature type="domain" description="HTH cro/C1-type" evidence="1">
    <location>
        <begin position="38"/>
        <end position="85"/>
    </location>
</feature>
<evidence type="ECO:0000313" key="2">
    <source>
        <dbReference type="EMBL" id="NYF38000.1"/>
    </source>
</evidence>
<dbReference type="Gene3D" id="3.30.450.180">
    <property type="match status" value="1"/>
</dbReference>
<dbReference type="InterPro" id="IPR001387">
    <property type="entry name" value="Cro/C1-type_HTH"/>
</dbReference>